<reference evidence="2" key="1">
    <citation type="journal article" date="2019" name="Int. J. Syst. Evol. Microbiol.">
        <title>The Global Catalogue of Microorganisms (GCM) 10K type strain sequencing project: providing services to taxonomists for standard genome sequencing and annotation.</title>
        <authorList>
            <consortium name="The Broad Institute Genomics Platform"/>
            <consortium name="The Broad Institute Genome Sequencing Center for Infectious Disease"/>
            <person name="Wu L."/>
            <person name="Ma J."/>
        </authorList>
    </citation>
    <scope>NUCLEOTIDE SEQUENCE [LARGE SCALE GENOMIC DNA]</scope>
    <source>
        <strain evidence="2">JCM 18952</strain>
    </source>
</reference>
<comment type="caution">
    <text evidence="1">The sequence shown here is derived from an EMBL/GenBank/DDBJ whole genome shotgun (WGS) entry which is preliminary data.</text>
</comment>
<accession>A0ABP9TME9</accession>
<keyword evidence="2" id="KW-1185">Reference proteome</keyword>
<dbReference type="EMBL" id="BAABLK010000034">
    <property type="protein sequence ID" value="GAA5227989.1"/>
    <property type="molecule type" value="Genomic_DNA"/>
</dbReference>
<dbReference type="RefSeq" id="WP_345468452.1">
    <property type="nucleotide sequence ID" value="NZ_BAABLK010000034.1"/>
</dbReference>
<gene>
    <name evidence="1" type="ORF">GCM10025778_25220</name>
</gene>
<proteinExistence type="predicted"/>
<protein>
    <submittedName>
        <fullName evidence="1">Uncharacterized protein</fullName>
    </submittedName>
</protein>
<dbReference type="Proteomes" id="UP001501257">
    <property type="component" value="Unassembled WGS sequence"/>
</dbReference>
<evidence type="ECO:0000313" key="1">
    <source>
        <dbReference type="EMBL" id="GAA5227989.1"/>
    </source>
</evidence>
<evidence type="ECO:0000313" key="2">
    <source>
        <dbReference type="Proteomes" id="UP001501257"/>
    </source>
</evidence>
<name>A0ABP9TME9_9MICC</name>
<sequence>MKERAGPMLQDTSLAEQIEAAAQDSLRVLIVGAGVAGVCCQAAA</sequence>
<organism evidence="1 2">
    <name type="scientific">Paeniglutamicibacter antarcticus</name>
    <dbReference type="NCBI Taxonomy" id="494023"/>
    <lineage>
        <taxon>Bacteria</taxon>
        <taxon>Bacillati</taxon>
        <taxon>Actinomycetota</taxon>
        <taxon>Actinomycetes</taxon>
        <taxon>Micrococcales</taxon>
        <taxon>Micrococcaceae</taxon>
        <taxon>Paeniglutamicibacter</taxon>
    </lineage>
</organism>